<comment type="caution">
    <text evidence="3">The sequence shown here is derived from an EMBL/GenBank/DDBJ whole genome shotgun (WGS) entry which is preliminary data.</text>
</comment>
<dbReference type="STRING" id="177199.A0A420YIY4"/>
<dbReference type="EMBL" id="QVQW01000007">
    <property type="protein sequence ID" value="RKU47821.1"/>
    <property type="molecule type" value="Genomic_DNA"/>
</dbReference>
<dbReference type="SUPFAM" id="SSF54197">
    <property type="entry name" value="HIT-like"/>
    <property type="match status" value="1"/>
</dbReference>
<dbReference type="PANTHER" id="PTHR38420">
    <property type="entry name" value="AP-4-A PHOSPHORYLASE II"/>
    <property type="match status" value="1"/>
</dbReference>
<evidence type="ECO:0000259" key="1">
    <source>
        <dbReference type="Pfam" id="PF09830"/>
    </source>
</evidence>
<sequence>MSLRNPDMPRVNIPFNLPELVKSAFNKARKNGDLNFYPTQVTLLNINSIPFQLRFSPSLANKPKPSPSPSADKKPPFNPFANPSPALLITPVTINHQPTHNLVLNKFAIVPEHFILSTKEEKPQTHLLEAADLEVAYECIRAYERAGRELFVFFNSGEGSGASQGHRHLQLLDVERMREGLEDEGGWDVLAKRLGRGETGEVPFWTVGERIPEEVTGEGLREGYLRLYKEAALKVLGEEAKAVEEMDEEGEAMISYNLAMTREAMVLVPRRAEGGSVRDGEGREVGWLALNGTVLAGTALVKSEAEWDALRRDPRQVEEVLGRIGVRNEDVAGGSN</sequence>
<evidence type="ECO:0000313" key="4">
    <source>
        <dbReference type="Proteomes" id="UP000275385"/>
    </source>
</evidence>
<dbReference type="InterPro" id="IPR019200">
    <property type="entry name" value="ATP_adenylylTrfase_C"/>
</dbReference>
<dbReference type="Proteomes" id="UP000275385">
    <property type="component" value="Unassembled WGS sequence"/>
</dbReference>
<dbReference type="Gene3D" id="3.30.428.70">
    <property type="match status" value="1"/>
</dbReference>
<dbReference type="Pfam" id="PF19327">
    <property type="entry name" value="Ap4A_phos_N"/>
    <property type="match status" value="1"/>
</dbReference>
<name>A0A420YIY4_9PEZI</name>
<protein>
    <submittedName>
        <fullName evidence="3">Bifunctional AP-4-A phosphorylase/ADP sulfurylase</fullName>
    </submittedName>
</protein>
<dbReference type="Pfam" id="PF09830">
    <property type="entry name" value="ATP_transf"/>
    <property type="match status" value="1"/>
</dbReference>
<evidence type="ECO:0000313" key="3">
    <source>
        <dbReference type="EMBL" id="RKU47821.1"/>
    </source>
</evidence>
<dbReference type="GO" id="GO:0009117">
    <property type="term" value="P:nucleotide metabolic process"/>
    <property type="evidence" value="ECO:0007669"/>
    <property type="project" value="InterPro"/>
</dbReference>
<gene>
    <name evidence="3" type="primary">APA2</name>
    <name evidence="3" type="ORF">DL546_007799</name>
</gene>
<evidence type="ECO:0000259" key="2">
    <source>
        <dbReference type="Pfam" id="PF19327"/>
    </source>
</evidence>
<keyword evidence="4" id="KW-1185">Reference proteome</keyword>
<reference evidence="3 4" key="1">
    <citation type="submission" date="2018-08" db="EMBL/GenBank/DDBJ databases">
        <title>Draft genome of the lignicolous fungus Coniochaeta pulveracea.</title>
        <authorList>
            <person name="Borstlap C.J."/>
            <person name="De Witt R.N."/>
            <person name="Botha A."/>
            <person name="Volschenk H."/>
        </authorList>
    </citation>
    <scope>NUCLEOTIDE SEQUENCE [LARGE SCALE GENOMIC DNA]</scope>
    <source>
        <strain evidence="3 4">CAB683</strain>
    </source>
</reference>
<dbReference type="InterPro" id="IPR045759">
    <property type="entry name" value="Ap4A_phos1/2_N"/>
</dbReference>
<dbReference type="InterPro" id="IPR009163">
    <property type="entry name" value="Ap4A_phos1/2"/>
</dbReference>
<accession>A0A420YIY4</accession>
<feature type="domain" description="ATP adenylyltransferase C-terminal" evidence="1">
    <location>
        <begin position="201"/>
        <end position="326"/>
    </location>
</feature>
<organism evidence="3 4">
    <name type="scientific">Coniochaeta pulveracea</name>
    <dbReference type="NCBI Taxonomy" id="177199"/>
    <lineage>
        <taxon>Eukaryota</taxon>
        <taxon>Fungi</taxon>
        <taxon>Dikarya</taxon>
        <taxon>Ascomycota</taxon>
        <taxon>Pezizomycotina</taxon>
        <taxon>Sordariomycetes</taxon>
        <taxon>Sordariomycetidae</taxon>
        <taxon>Coniochaetales</taxon>
        <taxon>Coniochaetaceae</taxon>
        <taxon>Coniochaeta</taxon>
    </lineage>
</organism>
<dbReference type="InterPro" id="IPR043171">
    <property type="entry name" value="Ap4A_phos1/2-like"/>
</dbReference>
<dbReference type="GO" id="GO:0005524">
    <property type="term" value="F:ATP binding"/>
    <property type="evidence" value="ECO:0007669"/>
    <property type="project" value="InterPro"/>
</dbReference>
<dbReference type="InterPro" id="IPR036265">
    <property type="entry name" value="HIT-like_sf"/>
</dbReference>
<dbReference type="OrthoDB" id="10267950at2759"/>
<feature type="domain" description="Ap4A phosphorylase 1/2 N-terminal" evidence="2">
    <location>
        <begin position="16"/>
        <end position="175"/>
    </location>
</feature>
<dbReference type="AlphaFoldDB" id="A0A420YIY4"/>
<dbReference type="PANTHER" id="PTHR38420:SF3">
    <property type="entry name" value="5',5'''-P-1,P-4-TETRAPHOSPHATE PHOSPHORYLASE 2"/>
    <property type="match status" value="1"/>
</dbReference>
<proteinExistence type="predicted"/>
<dbReference type="GO" id="GO:0003877">
    <property type="term" value="F:ATP:ADP adenylyltransferase activity"/>
    <property type="evidence" value="ECO:0007669"/>
    <property type="project" value="InterPro"/>
</dbReference>